<evidence type="ECO:0000256" key="13">
    <source>
        <dbReference type="ARBA" id="ARBA00023187"/>
    </source>
</evidence>
<reference evidence="24 25" key="1">
    <citation type="journal article" date="2020" name="Nature">
        <title>Six reference-quality genomes reveal evolution of bat adaptations.</title>
        <authorList>
            <person name="Jebb D."/>
            <person name="Huang Z."/>
            <person name="Pippel M."/>
            <person name="Hughes G.M."/>
            <person name="Lavrichenko K."/>
            <person name="Devanna P."/>
            <person name="Winkler S."/>
            <person name="Jermiin L.S."/>
            <person name="Skirmuntt E.C."/>
            <person name="Katzourakis A."/>
            <person name="Burkitt-Gray L."/>
            <person name="Ray D.A."/>
            <person name="Sullivan K.A.M."/>
            <person name="Roscito J.G."/>
            <person name="Kirilenko B.M."/>
            <person name="Davalos L.M."/>
            <person name="Corthals A.P."/>
            <person name="Power M.L."/>
            <person name="Jones G."/>
            <person name="Ransome R.D."/>
            <person name="Dechmann D.K.N."/>
            <person name="Locatelli A.G."/>
            <person name="Puechmaille S.J."/>
            <person name="Fedrigo O."/>
            <person name="Jarvis E.D."/>
            <person name="Hiller M."/>
            <person name="Vernes S.C."/>
            <person name="Myers E.W."/>
            <person name="Teeling E.C."/>
        </authorList>
    </citation>
    <scope>NUCLEOTIDE SEQUENCE [LARGE SCALE GENOMIC DNA]</scope>
    <source>
        <strain evidence="24">MRouAeg1</strain>
        <tissue evidence="24">Muscle</tissue>
    </source>
</reference>
<evidence type="ECO:0000256" key="3">
    <source>
        <dbReference type="ARBA" id="ARBA00008726"/>
    </source>
</evidence>
<keyword evidence="7" id="KW-0507">mRNA processing</keyword>
<dbReference type="GO" id="GO:0003677">
    <property type="term" value="F:DNA binding"/>
    <property type="evidence" value="ECO:0007669"/>
    <property type="project" value="UniProtKB-KW"/>
</dbReference>
<evidence type="ECO:0000256" key="11">
    <source>
        <dbReference type="ARBA" id="ARBA00023054"/>
    </source>
</evidence>
<keyword evidence="13" id="KW-0508">mRNA splicing</keyword>
<name>A0A7J8BAU3_ROUAE</name>
<dbReference type="GO" id="GO:0006260">
    <property type="term" value="P:DNA replication"/>
    <property type="evidence" value="ECO:0007669"/>
    <property type="project" value="UniProtKB-KW"/>
</dbReference>
<keyword evidence="12" id="KW-0238">DNA-binding</keyword>
<keyword evidence="6" id="KW-0132">Cell division</keyword>
<evidence type="ECO:0000256" key="19">
    <source>
        <dbReference type="ARBA" id="ARBA00045882"/>
    </source>
</evidence>
<dbReference type="GO" id="GO:0003723">
    <property type="term" value="F:RNA binding"/>
    <property type="evidence" value="ECO:0007669"/>
    <property type="project" value="UniProtKB-KW"/>
</dbReference>
<feature type="compositionally biased region" description="Basic and acidic residues" evidence="20">
    <location>
        <begin position="307"/>
        <end position="350"/>
    </location>
</feature>
<evidence type="ECO:0000313" key="24">
    <source>
        <dbReference type="EMBL" id="KAF6395599.1"/>
    </source>
</evidence>
<dbReference type="Proteomes" id="UP000593571">
    <property type="component" value="Unassembled WGS sequence"/>
</dbReference>
<keyword evidence="4" id="KW-0963">Cytoplasm</keyword>
<evidence type="ECO:0000313" key="25">
    <source>
        <dbReference type="Proteomes" id="UP000593571"/>
    </source>
</evidence>
<keyword evidence="15" id="KW-0131">Cell cycle</keyword>
<feature type="domain" description="Splicing regulator SDE2 ubiquitin" evidence="22">
    <location>
        <begin position="1"/>
        <end position="74"/>
    </location>
</feature>
<feature type="domain" description="SDE2-like" evidence="23">
    <location>
        <begin position="76"/>
        <end position="171"/>
    </location>
</feature>
<dbReference type="InterPro" id="IPR051421">
    <property type="entry name" value="RNA_Proc_DNA_Dmg_Regulator"/>
</dbReference>
<dbReference type="PANTHER" id="PTHR12786">
    <property type="entry name" value="SPLICING FACTOR SF3A-RELATED"/>
    <property type="match status" value="1"/>
</dbReference>
<evidence type="ECO:0000256" key="14">
    <source>
        <dbReference type="ARBA" id="ARBA00023242"/>
    </source>
</evidence>
<evidence type="ECO:0000259" key="21">
    <source>
        <dbReference type="Pfam" id="PF13297"/>
    </source>
</evidence>
<keyword evidence="5" id="KW-0690">Ribosome biogenesis</keyword>
<evidence type="ECO:0000259" key="22">
    <source>
        <dbReference type="Pfam" id="PF22781"/>
    </source>
</evidence>
<comment type="subcellular location">
    <subcellularLocation>
        <location evidence="2">Cytoplasm</location>
    </subcellularLocation>
    <subcellularLocation>
        <location evidence="1">Nucleus</location>
    </subcellularLocation>
</comment>
<evidence type="ECO:0000256" key="18">
    <source>
        <dbReference type="ARBA" id="ARBA00045767"/>
    </source>
</evidence>
<evidence type="ECO:0000259" key="23">
    <source>
        <dbReference type="Pfam" id="PF22782"/>
    </source>
</evidence>
<dbReference type="Pfam" id="PF22782">
    <property type="entry name" value="SDE2"/>
    <property type="match status" value="1"/>
</dbReference>
<feature type="compositionally biased region" description="Polar residues" evidence="20">
    <location>
        <begin position="272"/>
        <end position="281"/>
    </location>
</feature>
<dbReference type="Pfam" id="PF22781">
    <property type="entry name" value="Sde2_N_Ubi_vert"/>
    <property type="match status" value="1"/>
</dbReference>
<dbReference type="GO" id="GO:0006397">
    <property type="term" value="P:mRNA processing"/>
    <property type="evidence" value="ECO:0007669"/>
    <property type="project" value="UniProtKB-KW"/>
</dbReference>
<keyword evidence="9" id="KW-0498">Mitosis</keyword>
<comment type="function">
    <text evidence="17">Plays a role in ribosome biogenesis by enabling SNORD3- and SNORD118-dependent cleavage of the 47S rRNA precursor. Binds ncRNA (non-coding RNA) including the snoRNAs SNORD3 and SNORD118.</text>
</comment>
<evidence type="ECO:0000256" key="17">
    <source>
        <dbReference type="ARBA" id="ARBA00045469"/>
    </source>
</evidence>
<comment type="similarity">
    <text evidence="3">Belongs to the SDE2 family.</text>
</comment>
<evidence type="ECO:0000256" key="10">
    <source>
        <dbReference type="ARBA" id="ARBA00022884"/>
    </source>
</evidence>
<evidence type="ECO:0000256" key="7">
    <source>
        <dbReference type="ARBA" id="ARBA00022664"/>
    </source>
</evidence>
<feature type="region of interest" description="Disordered" evidence="20">
    <location>
        <begin position="222"/>
        <end position="376"/>
    </location>
</feature>
<keyword evidence="10" id="KW-0694">RNA-binding</keyword>
<dbReference type="EMBL" id="JACASE010000018">
    <property type="protein sequence ID" value="KAF6395599.1"/>
    <property type="molecule type" value="Genomic_DNA"/>
</dbReference>
<evidence type="ECO:0000256" key="9">
    <source>
        <dbReference type="ARBA" id="ARBA00022776"/>
    </source>
</evidence>
<protein>
    <recommendedName>
        <fullName evidence="16">Replication stress response regulator SDE2</fullName>
    </recommendedName>
</protein>
<evidence type="ECO:0000256" key="8">
    <source>
        <dbReference type="ARBA" id="ARBA00022705"/>
    </source>
</evidence>
<keyword evidence="8" id="KW-0235">DNA replication</keyword>
<evidence type="ECO:0000256" key="16">
    <source>
        <dbReference type="ARBA" id="ARBA00034556"/>
    </source>
</evidence>
<evidence type="ECO:0000256" key="15">
    <source>
        <dbReference type="ARBA" id="ARBA00023306"/>
    </source>
</evidence>
<evidence type="ECO:0000256" key="2">
    <source>
        <dbReference type="ARBA" id="ARBA00004496"/>
    </source>
</evidence>
<evidence type="ECO:0000256" key="4">
    <source>
        <dbReference type="ARBA" id="ARBA00022490"/>
    </source>
</evidence>
<dbReference type="GO" id="GO:0005634">
    <property type="term" value="C:nucleus"/>
    <property type="evidence" value="ECO:0007669"/>
    <property type="project" value="UniProtKB-SubCell"/>
</dbReference>
<dbReference type="InterPro" id="IPR053821">
    <property type="entry name" value="Sde2_Ubi"/>
</dbReference>
<dbReference type="PANTHER" id="PTHR12786:SF1">
    <property type="entry name" value="SPLICING REGULATOR SDE2"/>
    <property type="match status" value="1"/>
</dbReference>
<keyword evidence="11" id="KW-0175">Coiled coil</keyword>
<evidence type="ECO:0000256" key="12">
    <source>
        <dbReference type="ARBA" id="ARBA00023125"/>
    </source>
</evidence>
<accession>A0A7J8BAU3</accession>
<keyword evidence="14" id="KW-0539">Nucleus</keyword>
<dbReference type="OrthoDB" id="547031at2759"/>
<sequence>MAESAALVWIRGPGFGRRAVRAPSAPCSVRDLIHRHCQDQDVPEECFFVKCNGSLININDTVQHGAVYSLEPRLRGGKGGFGSMLRALGAQIEKTTNREACRDLSGRRLRDVNHEKAMADWVKQQAAREAEKEQKRLERLQRKLAEPGLCFSSPDYQQQCHEMAERLEDSVLKGMQAASSKMVSAEIGETRKRPNTSRTDQGASAAKRKCFWLGMEGLETVEGSVSESSDDDSDEAPSTSGMSFRVPKTDSDAVEMAVEYPHSSPRARGLRSDSSSPTQLQARAPDSGSGVSEGSCAERGGTPAAVSEERNLATETEKAQERKEAESEEPTEKEAAEAELNKQKETKEMTDGEGAAKVAPGEDRGPVPAARLAASQPDVAQESVDLLAFGSVADVESLGLEKLKCELTARGLKCGGTLQERAARLFSVRGLAREQIDPALFAKPSKGRKK</sequence>
<evidence type="ECO:0000256" key="20">
    <source>
        <dbReference type="SAM" id="MobiDB-lite"/>
    </source>
</evidence>
<evidence type="ECO:0000256" key="5">
    <source>
        <dbReference type="ARBA" id="ARBA00022517"/>
    </source>
</evidence>
<comment type="function">
    <text evidence="18">Inhibits translesion DNA synthesis by preventing monoubiquitination of PCNA, this is necessary to counteract damage due to ultraviolet light-induced replication stress. SDE2 is cleaved following PCNA binding, and its complete degradation is necessary to allow S-phase progression following DNA damage.</text>
</comment>
<gene>
    <name evidence="24" type="ORF">HJG63_017286</name>
</gene>
<dbReference type="GO" id="GO:0005737">
    <property type="term" value="C:cytoplasm"/>
    <property type="evidence" value="ECO:0007669"/>
    <property type="project" value="UniProtKB-SubCell"/>
</dbReference>
<organism evidence="24 25">
    <name type="scientific">Rousettus aegyptiacus</name>
    <name type="common">Egyptian fruit bat</name>
    <name type="synonym">Pteropus aegyptiacus</name>
    <dbReference type="NCBI Taxonomy" id="9407"/>
    <lineage>
        <taxon>Eukaryota</taxon>
        <taxon>Metazoa</taxon>
        <taxon>Chordata</taxon>
        <taxon>Craniata</taxon>
        <taxon>Vertebrata</taxon>
        <taxon>Euteleostomi</taxon>
        <taxon>Mammalia</taxon>
        <taxon>Eutheria</taxon>
        <taxon>Laurasiatheria</taxon>
        <taxon>Chiroptera</taxon>
        <taxon>Yinpterochiroptera</taxon>
        <taxon>Pteropodoidea</taxon>
        <taxon>Pteropodidae</taxon>
        <taxon>Rousettinae</taxon>
        <taxon>Rousettus</taxon>
    </lineage>
</organism>
<comment type="function">
    <text evidence="19">Plays a role in pre-mRNA splicing by facilitating excision of relatively short introns featuring weak 3'-splice sites (ss) and high GC content. May recruit CACTIN to the spliceosome.</text>
</comment>
<dbReference type="GO" id="GO:0008380">
    <property type="term" value="P:RNA splicing"/>
    <property type="evidence" value="ECO:0007669"/>
    <property type="project" value="UniProtKB-KW"/>
</dbReference>
<keyword evidence="25" id="KW-1185">Reference proteome</keyword>
<dbReference type="AlphaFoldDB" id="A0A7J8BAU3"/>
<proteinExistence type="inferred from homology"/>
<evidence type="ECO:0000256" key="1">
    <source>
        <dbReference type="ARBA" id="ARBA00004123"/>
    </source>
</evidence>
<evidence type="ECO:0000256" key="6">
    <source>
        <dbReference type="ARBA" id="ARBA00022618"/>
    </source>
</evidence>
<dbReference type="InterPro" id="IPR053822">
    <property type="entry name" value="SDE2-like_dom"/>
</dbReference>
<dbReference type="Pfam" id="PF13297">
    <property type="entry name" value="SDE2_2C"/>
    <property type="match status" value="1"/>
</dbReference>
<dbReference type="GO" id="GO:0051301">
    <property type="term" value="P:cell division"/>
    <property type="evidence" value="ECO:0007669"/>
    <property type="project" value="UniProtKB-KW"/>
</dbReference>
<dbReference type="GO" id="GO:0042254">
    <property type="term" value="P:ribosome biogenesis"/>
    <property type="evidence" value="ECO:0007669"/>
    <property type="project" value="UniProtKB-KW"/>
</dbReference>
<dbReference type="InterPro" id="IPR025086">
    <property type="entry name" value="SDE2/SF3A3_SAP"/>
</dbReference>
<feature type="domain" description="SDE2/SF3A3 SAP" evidence="21">
    <location>
        <begin position="375"/>
        <end position="443"/>
    </location>
</feature>
<comment type="caution">
    <text evidence="24">The sequence shown here is derived from an EMBL/GenBank/DDBJ whole genome shotgun (WGS) entry which is preliminary data.</text>
</comment>
<feature type="region of interest" description="Disordered" evidence="20">
    <location>
        <begin position="182"/>
        <end position="205"/>
    </location>
</feature>